<reference evidence="2 3" key="1">
    <citation type="submission" date="2018-12" db="EMBL/GenBank/DDBJ databases">
        <authorList>
            <consortium name="Pathogen Informatics"/>
        </authorList>
    </citation>
    <scope>NUCLEOTIDE SEQUENCE [LARGE SCALE GENOMIC DNA]</scope>
    <source>
        <strain evidence="2 3">NCTC11636</strain>
    </source>
</reference>
<feature type="compositionally biased region" description="Basic and acidic residues" evidence="1">
    <location>
        <begin position="63"/>
        <end position="76"/>
    </location>
</feature>
<dbReference type="EMBL" id="LR134350">
    <property type="protein sequence ID" value="VEG29559.1"/>
    <property type="molecule type" value="Genomic_DNA"/>
</dbReference>
<sequence>MTRPRTGPGGRRRTVAYSPQDLERLARGEPPESAELDERRRSRDALAGRLGDTEDTGPEGPSNDERLLREVPPHWA</sequence>
<evidence type="ECO:0000313" key="3">
    <source>
        <dbReference type="Proteomes" id="UP000266895"/>
    </source>
</evidence>
<feature type="region of interest" description="Disordered" evidence="1">
    <location>
        <begin position="1"/>
        <end position="76"/>
    </location>
</feature>
<accession>A0A3S4UYT2</accession>
<keyword evidence="3" id="KW-1185">Reference proteome</keyword>
<feature type="compositionally biased region" description="Basic and acidic residues" evidence="1">
    <location>
        <begin position="21"/>
        <end position="46"/>
    </location>
</feature>
<dbReference type="KEGG" id="ahw:NCTC11636_02103"/>
<name>A0A3S4UYT2_9ACTO</name>
<gene>
    <name evidence="2" type="ORF">NCTC11636_02103</name>
</gene>
<proteinExistence type="predicted"/>
<dbReference type="AlphaFoldDB" id="A0A3S4UYT2"/>
<protein>
    <submittedName>
        <fullName evidence="2">Uncharacterized protein</fullName>
    </submittedName>
</protein>
<evidence type="ECO:0000313" key="2">
    <source>
        <dbReference type="EMBL" id="VEG29559.1"/>
    </source>
</evidence>
<evidence type="ECO:0000256" key="1">
    <source>
        <dbReference type="SAM" id="MobiDB-lite"/>
    </source>
</evidence>
<organism evidence="2 3">
    <name type="scientific">Actinomyces howellii</name>
    <dbReference type="NCBI Taxonomy" id="52771"/>
    <lineage>
        <taxon>Bacteria</taxon>
        <taxon>Bacillati</taxon>
        <taxon>Actinomycetota</taxon>
        <taxon>Actinomycetes</taxon>
        <taxon>Actinomycetales</taxon>
        <taxon>Actinomycetaceae</taxon>
        <taxon>Actinomyces</taxon>
    </lineage>
</organism>
<dbReference type="Proteomes" id="UP000266895">
    <property type="component" value="Chromosome"/>
</dbReference>